<protein>
    <submittedName>
        <fullName evidence="9">RDD family protein</fullName>
    </submittedName>
</protein>
<evidence type="ECO:0000256" key="6">
    <source>
        <dbReference type="SAM" id="MobiDB-lite"/>
    </source>
</evidence>
<evidence type="ECO:0000256" key="3">
    <source>
        <dbReference type="ARBA" id="ARBA00022692"/>
    </source>
</evidence>
<dbReference type="PIRSF" id="PIRSF021697">
    <property type="entry name" value="UCP021697"/>
    <property type="match status" value="1"/>
</dbReference>
<keyword evidence="10" id="KW-1185">Reference proteome</keyword>
<evidence type="ECO:0000256" key="2">
    <source>
        <dbReference type="ARBA" id="ARBA00022475"/>
    </source>
</evidence>
<gene>
    <name evidence="9" type="ORF">GCM10010979_09450</name>
</gene>
<evidence type="ECO:0000259" key="8">
    <source>
        <dbReference type="Pfam" id="PF06271"/>
    </source>
</evidence>
<dbReference type="InterPro" id="IPR051791">
    <property type="entry name" value="Pra-immunoreactive"/>
</dbReference>
<reference evidence="9" key="1">
    <citation type="journal article" date="2014" name="Int. J. Syst. Evol. Microbiol.">
        <title>Complete genome sequence of Corynebacterium casei LMG S-19264T (=DSM 44701T), isolated from a smear-ripened cheese.</title>
        <authorList>
            <consortium name="US DOE Joint Genome Institute (JGI-PGF)"/>
            <person name="Walter F."/>
            <person name="Albersmeier A."/>
            <person name="Kalinowski J."/>
            <person name="Ruckert C."/>
        </authorList>
    </citation>
    <scope>NUCLEOTIDE SEQUENCE</scope>
    <source>
        <strain evidence="9">CGMCC 1.12813</strain>
    </source>
</reference>
<dbReference type="EMBL" id="BMGB01000001">
    <property type="protein sequence ID" value="GGA97103.1"/>
    <property type="molecule type" value="Genomic_DNA"/>
</dbReference>
<keyword evidence="5 7" id="KW-0472">Membrane</keyword>
<comment type="subcellular location">
    <subcellularLocation>
        <location evidence="1">Cell membrane</location>
        <topology evidence="1">Multi-pass membrane protein</topology>
    </subcellularLocation>
</comment>
<keyword evidence="3 7" id="KW-0812">Transmembrane</keyword>
<keyword evidence="4 7" id="KW-1133">Transmembrane helix</keyword>
<feature type="transmembrane region" description="Helical" evidence="7">
    <location>
        <begin position="105"/>
        <end position="126"/>
    </location>
</feature>
<reference evidence="9" key="2">
    <citation type="submission" date="2020-09" db="EMBL/GenBank/DDBJ databases">
        <authorList>
            <person name="Sun Q."/>
            <person name="Zhou Y."/>
        </authorList>
    </citation>
    <scope>NUCLEOTIDE SEQUENCE</scope>
    <source>
        <strain evidence="9">CGMCC 1.12813</strain>
    </source>
</reference>
<accession>A0A916WH33</accession>
<dbReference type="InterPro" id="IPR016795">
    <property type="entry name" value="UCP021697"/>
</dbReference>
<feature type="region of interest" description="Disordered" evidence="6">
    <location>
        <begin position="1"/>
        <end position="23"/>
    </location>
</feature>
<evidence type="ECO:0000256" key="4">
    <source>
        <dbReference type="ARBA" id="ARBA00022989"/>
    </source>
</evidence>
<feature type="transmembrane region" description="Helical" evidence="7">
    <location>
        <begin position="71"/>
        <end position="93"/>
    </location>
</feature>
<evidence type="ECO:0000313" key="9">
    <source>
        <dbReference type="EMBL" id="GGA97103.1"/>
    </source>
</evidence>
<dbReference type="Pfam" id="PF06271">
    <property type="entry name" value="RDD"/>
    <property type="match status" value="1"/>
</dbReference>
<dbReference type="PANTHER" id="PTHR36115:SF6">
    <property type="entry name" value="PROLINE-RICH ANTIGEN HOMOLOG"/>
    <property type="match status" value="1"/>
</dbReference>
<dbReference type="PANTHER" id="PTHR36115">
    <property type="entry name" value="PROLINE-RICH ANTIGEN HOMOLOG-RELATED"/>
    <property type="match status" value="1"/>
</dbReference>
<evidence type="ECO:0000256" key="7">
    <source>
        <dbReference type="SAM" id="Phobius"/>
    </source>
</evidence>
<comment type="caution">
    <text evidence="9">The sequence shown here is derived from an EMBL/GenBank/DDBJ whole genome shotgun (WGS) entry which is preliminary data.</text>
</comment>
<sequence>MPTQSSPATDWPGKRLGLPQQGPRSIARAPRRLIAVALDWAIATTISVVFFTSGETVLERLGASNPTATLIAFALLQVLFIPTLGGSLGHLALGMRVVPLNSGWIGVLKPVIRTALLCLFIPAVIWDRDQRGMHDRLAGTVLVRR</sequence>
<evidence type="ECO:0000256" key="5">
    <source>
        <dbReference type="ARBA" id="ARBA00023136"/>
    </source>
</evidence>
<dbReference type="AlphaFoldDB" id="A0A916WH33"/>
<feature type="domain" description="RDD" evidence="8">
    <location>
        <begin position="28"/>
        <end position="139"/>
    </location>
</feature>
<organism evidence="9 10">
    <name type="scientific">Conyzicola nivalis</name>
    <dbReference type="NCBI Taxonomy" id="1477021"/>
    <lineage>
        <taxon>Bacteria</taxon>
        <taxon>Bacillati</taxon>
        <taxon>Actinomycetota</taxon>
        <taxon>Actinomycetes</taxon>
        <taxon>Micrococcales</taxon>
        <taxon>Microbacteriaceae</taxon>
        <taxon>Conyzicola</taxon>
    </lineage>
</organism>
<keyword evidence="2" id="KW-1003">Cell membrane</keyword>
<dbReference type="RefSeq" id="WP_188509525.1">
    <property type="nucleotide sequence ID" value="NZ_BMGB01000001.1"/>
</dbReference>
<dbReference type="InterPro" id="IPR010432">
    <property type="entry name" value="RDD"/>
</dbReference>
<dbReference type="Proteomes" id="UP000606922">
    <property type="component" value="Unassembled WGS sequence"/>
</dbReference>
<proteinExistence type="predicted"/>
<evidence type="ECO:0000313" key="10">
    <source>
        <dbReference type="Proteomes" id="UP000606922"/>
    </source>
</evidence>
<dbReference type="GO" id="GO:0005886">
    <property type="term" value="C:plasma membrane"/>
    <property type="evidence" value="ECO:0007669"/>
    <property type="project" value="UniProtKB-SubCell"/>
</dbReference>
<name>A0A916WH33_9MICO</name>
<feature type="transmembrane region" description="Helical" evidence="7">
    <location>
        <begin position="33"/>
        <end position="51"/>
    </location>
</feature>
<evidence type="ECO:0000256" key="1">
    <source>
        <dbReference type="ARBA" id="ARBA00004651"/>
    </source>
</evidence>